<evidence type="ECO:0000313" key="3">
    <source>
        <dbReference type="Proteomes" id="UP000253153"/>
    </source>
</evidence>
<feature type="compositionally biased region" description="Basic residues" evidence="1">
    <location>
        <begin position="274"/>
        <end position="286"/>
    </location>
</feature>
<sequence>MDSILDISDWIGEDYEAAEINFFDLIPWTPDYVASLGEDWIVDIGSPDPDHARSLVTIMVYIAEEATAVLCEALSFNVNNMNVDKILARQHVQPEPVTAEITTEGYEANQDNEAASPFCSPPLLLLRSYLPSALPLFILHFITLSSVHTFLYCTHCPHFTTLLSPPPSSPALFFALKLPFFAALSRLTDIPKAYLLPYDAASDLRITPEHRRRFAIKLFDSWSTSHGTNEIPESPTKKTKEHSRIPVSVWSQDLPASGAAKRKRDDDDDDKTPSPKKQKAARKKGAKAFVSVTKTVGKGDDKITFDYRDGKSLLTTAEFLDFDPSVNLAVAKAQSLIRHDAIEVTRSRTFNEQLIITTARNWIVEAARLGLEPGSDLDLNPMGEPQPVSGAIRTYRLLLMYH</sequence>
<protein>
    <submittedName>
        <fullName evidence="2">Uncharacterized protein</fullName>
    </submittedName>
</protein>
<keyword evidence="3" id="KW-1185">Reference proteome</keyword>
<dbReference type="Proteomes" id="UP000253153">
    <property type="component" value="Unassembled WGS sequence"/>
</dbReference>
<organism evidence="2 3">
    <name type="scientific">Fusarium coffeatum</name>
    <dbReference type="NCBI Taxonomy" id="231269"/>
    <lineage>
        <taxon>Eukaryota</taxon>
        <taxon>Fungi</taxon>
        <taxon>Dikarya</taxon>
        <taxon>Ascomycota</taxon>
        <taxon>Pezizomycotina</taxon>
        <taxon>Sordariomycetes</taxon>
        <taxon>Hypocreomycetidae</taxon>
        <taxon>Hypocreales</taxon>
        <taxon>Nectriaceae</taxon>
        <taxon>Fusarium</taxon>
        <taxon>Fusarium incarnatum-equiseti species complex</taxon>
    </lineage>
</organism>
<dbReference type="RefSeq" id="XP_031017518.1">
    <property type="nucleotide sequence ID" value="XM_031158372.1"/>
</dbReference>
<proteinExistence type="predicted"/>
<dbReference type="AlphaFoldDB" id="A0A366S0S3"/>
<feature type="region of interest" description="Disordered" evidence="1">
    <location>
        <begin position="225"/>
        <end position="286"/>
    </location>
</feature>
<accession>A0A366S0S3</accession>
<evidence type="ECO:0000256" key="1">
    <source>
        <dbReference type="SAM" id="MobiDB-lite"/>
    </source>
</evidence>
<evidence type="ECO:0000313" key="2">
    <source>
        <dbReference type="EMBL" id="RBR22927.1"/>
    </source>
</evidence>
<dbReference type="OrthoDB" id="5106484at2759"/>
<reference evidence="2 3" key="1">
    <citation type="submission" date="2018-06" db="EMBL/GenBank/DDBJ databases">
        <title>Fusarium incarnatum-equiseti species complex species 28.</title>
        <authorList>
            <person name="Gardiner D.M."/>
        </authorList>
    </citation>
    <scope>NUCLEOTIDE SEQUENCE [LARGE SCALE GENOMIC DNA]</scope>
    <source>
        <strain evidence="2 3">FIESC_28</strain>
    </source>
</reference>
<gene>
    <name evidence="2" type="ORF">FIESC28_04225</name>
</gene>
<dbReference type="EMBL" id="QKXC01000083">
    <property type="protein sequence ID" value="RBR22927.1"/>
    <property type="molecule type" value="Genomic_DNA"/>
</dbReference>
<name>A0A366S0S3_9HYPO</name>
<comment type="caution">
    <text evidence="2">The sequence shown here is derived from an EMBL/GenBank/DDBJ whole genome shotgun (WGS) entry which is preliminary data.</text>
</comment>
<dbReference type="GeneID" id="41993668"/>
<feature type="compositionally biased region" description="Basic and acidic residues" evidence="1">
    <location>
        <begin position="235"/>
        <end position="244"/>
    </location>
</feature>